<dbReference type="Proteomes" id="UP000006813">
    <property type="component" value="Unassembled WGS sequence"/>
</dbReference>
<gene>
    <name evidence="1" type="ORF">GW7_08851</name>
</gene>
<evidence type="ECO:0000313" key="1">
    <source>
        <dbReference type="EMBL" id="EHA97702.1"/>
    </source>
</evidence>
<dbReference type="AlphaFoldDB" id="G5AKZ2"/>
<dbReference type="InParanoid" id="G5AKZ2"/>
<dbReference type="EMBL" id="JH165750">
    <property type="protein sequence ID" value="EHA97702.1"/>
    <property type="molecule type" value="Genomic_DNA"/>
</dbReference>
<organism evidence="1 2">
    <name type="scientific">Heterocephalus glaber</name>
    <name type="common">Naked mole rat</name>
    <dbReference type="NCBI Taxonomy" id="10181"/>
    <lineage>
        <taxon>Eukaryota</taxon>
        <taxon>Metazoa</taxon>
        <taxon>Chordata</taxon>
        <taxon>Craniata</taxon>
        <taxon>Vertebrata</taxon>
        <taxon>Euteleostomi</taxon>
        <taxon>Mammalia</taxon>
        <taxon>Eutheria</taxon>
        <taxon>Euarchontoglires</taxon>
        <taxon>Glires</taxon>
        <taxon>Rodentia</taxon>
        <taxon>Hystricomorpha</taxon>
        <taxon>Bathyergidae</taxon>
        <taxon>Heterocephalus</taxon>
    </lineage>
</organism>
<proteinExistence type="predicted"/>
<evidence type="ECO:0000313" key="2">
    <source>
        <dbReference type="Proteomes" id="UP000006813"/>
    </source>
</evidence>
<protein>
    <submittedName>
        <fullName evidence="1">Uncharacterized protein</fullName>
    </submittedName>
</protein>
<reference evidence="1 2" key="1">
    <citation type="journal article" date="2011" name="Nature">
        <title>Genome sequencing reveals insights into physiology and longevity of the naked mole rat.</title>
        <authorList>
            <person name="Kim E.B."/>
            <person name="Fang X."/>
            <person name="Fushan A.A."/>
            <person name="Huang Z."/>
            <person name="Lobanov A.V."/>
            <person name="Han L."/>
            <person name="Marino S.M."/>
            <person name="Sun X."/>
            <person name="Turanov A.A."/>
            <person name="Yang P."/>
            <person name="Yim S.H."/>
            <person name="Zhao X."/>
            <person name="Kasaikina M.V."/>
            <person name="Stoletzki N."/>
            <person name="Peng C."/>
            <person name="Polak P."/>
            <person name="Xiong Z."/>
            <person name="Kiezun A."/>
            <person name="Zhu Y."/>
            <person name="Chen Y."/>
            <person name="Kryukov G.V."/>
            <person name="Zhang Q."/>
            <person name="Peshkin L."/>
            <person name="Yang L."/>
            <person name="Bronson R.T."/>
            <person name="Buffenstein R."/>
            <person name="Wang B."/>
            <person name="Han C."/>
            <person name="Li Q."/>
            <person name="Chen L."/>
            <person name="Zhao W."/>
            <person name="Sunyaev S.R."/>
            <person name="Park T.J."/>
            <person name="Zhang G."/>
            <person name="Wang J."/>
            <person name="Gladyshev V.N."/>
        </authorList>
    </citation>
    <scope>NUCLEOTIDE SEQUENCE [LARGE SCALE GENOMIC DNA]</scope>
</reference>
<accession>G5AKZ2</accession>
<sequence length="407" mass="44364">MTKSRRPWARTPVAFEGRVRGAEEGASKESCAFVCCLLLVFVPPLTKWEGLAGEAAAFGEQGNSSNYTDTRAQSFQPLQPSWPCEPIVSGNLAKHAEAQSTSCEMPGAPVPLSSCYKGSPQPAFHFPPPISATPACLSRSFGAGITRLRANLEGEDEGAAQKRQTRVSMTTTPGDSLVCCLHMTSGVSSLIRTNRTVLEASSPSRLWPARDCNSEVLLMILQHTGPTACGYVTWAWSSLTQRILLPATVLLARILQVHYLHEDFQMPTSLHNPLIQQKGTPCGASCPPAHTMPIPVTLCSPPIAVAAPAELNPKPWGDLSQIWYLVEKLIYFDLPTSLSKYGYTNSILSNFPTKNFNLLNFILFELPPTPDIRAFSSQREDPPYHPNRSLCCCLAALFAVLALGYRC</sequence>
<name>G5AKZ2_HETGA</name>